<dbReference type="Gene3D" id="3.30.497.10">
    <property type="entry name" value="Antithrombin, subunit I, domain 2"/>
    <property type="match status" value="1"/>
</dbReference>
<reference evidence="5" key="1">
    <citation type="submission" date="2017-02" db="UniProtKB">
        <authorList>
            <consortium name="WormBaseParasite"/>
        </authorList>
    </citation>
    <scope>IDENTIFICATION</scope>
</reference>
<dbReference type="Pfam" id="PF00079">
    <property type="entry name" value="Serpin"/>
    <property type="match status" value="1"/>
</dbReference>
<dbReference type="GO" id="GO:0005615">
    <property type="term" value="C:extracellular space"/>
    <property type="evidence" value="ECO:0007669"/>
    <property type="project" value="InterPro"/>
</dbReference>
<dbReference type="WBParaSite" id="SPAL_0001717400.1">
    <property type="protein sequence ID" value="SPAL_0001717400.1"/>
    <property type="gene ID" value="SPAL_0001717400"/>
</dbReference>
<keyword evidence="4" id="KW-1185">Reference proteome</keyword>
<evidence type="ECO:0000259" key="3">
    <source>
        <dbReference type="SMART" id="SM00093"/>
    </source>
</evidence>
<dbReference type="SUPFAM" id="SSF56574">
    <property type="entry name" value="Serpins"/>
    <property type="match status" value="1"/>
</dbReference>
<evidence type="ECO:0000313" key="4">
    <source>
        <dbReference type="Proteomes" id="UP000046392"/>
    </source>
</evidence>
<dbReference type="Proteomes" id="UP000046392">
    <property type="component" value="Unplaced"/>
</dbReference>
<dbReference type="InterPro" id="IPR023796">
    <property type="entry name" value="Serpin_dom"/>
</dbReference>
<dbReference type="GO" id="GO:0004867">
    <property type="term" value="F:serine-type endopeptidase inhibitor activity"/>
    <property type="evidence" value="ECO:0007669"/>
    <property type="project" value="InterPro"/>
</dbReference>
<dbReference type="SMART" id="SM00093">
    <property type="entry name" value="SERPIN"/>
    <property type="match status" value="1"/>
</dbReference>
<dbReference type="InterPro" id="IPR042185">
    <property type="entry name" value="Serpin_sf_2"/>
</dbReference>
<dbReference type="InterPro" id="IPR000215">
    <property type="entry name" value="Serpin_fam"/>
</dbReference>
<dbReference type="Gene3D" id="2.30.39.10">
    <property type="entry name" value="Alpha-1-antitrypsin, domain 1"/>
    <property type="match status" value="1"/>
</dbReference>
<evidence type="ECO:0000256" key="2">
    <source>
        <dbReference type="RuleBase" id="RU000411"/>
    </source>
</evidence>
<dbReference type="AlphaFoldDB" id="A0A0N5CH52"/>
<organism evidence="4 5">
    <name type="scientific">Strongyloides papillosus</name>
    <name type="common">Intestinal threadworm</name>
    <dbReference type="NCBI Taxonomy" id="174720"/>
    <lineage>
        <taxon>Eukaryota</taxon>
        <taxon>Metazoa</taxon>
        <taxon>Ecdysozoa</taxon>
        <taxon>Nematoda</taxon>
        <taxon>Chromadorea</taxon>
        <taxon>Rhabditida</taxon>
        <taxon>Tylenchina</taxon>
        <taxon>Panagrolaimomorpha</taxon>
        <taxon>Strongyloidoidea</taxon>
        <taxon>Strongyloididae</taxon>
        <taxon>Strongyloides</taxon>
    </lineage>
</organism>
<dbReference type="InterPro" id="IPR023795">
    <property type="entry name" value="Serpin_CS"/>
</dbReference>
<dbReference type="PANTHER" id="PTHR11461">
    <property type="entry name" value="SERINE PROTEASE INHIBITOR, SERPIN"/>
    <property type="match status" value="1"/>
</dbReference>
<dbReference type="InterPro" id="IPR036186">
    <property type="entry name" value="Serpin_sf"/>
</dbReference>
<comment type="similarity">
    <text evidence="1 2">Belongs to the serpin family.</text>
</comment>
<sequence length="373" mass="42645">MSKEQDGILEAQANLTIDALKHILTSKDAIVLSPYSLILSMAISYIGARGETETEFKNLLSPHAGKEEYCRMLKNSIDGIHNDLYGRYGIYIANRIFLQNDYAVEEKFKYDIKNYLAASLENLDFNDREKSVKIINDFISNATNHKIKNLIRPNSFSMDTRAIIISALYFKCQWNQIFCERLTVDDEFHITKSEKKIVKMMNNRSLLIYGGDNDFHAVKMQYWNCTEFFLILPKEKNKLHSLLKKMDGKGLLKLINSANCYKSVILSMPKFKVESSHNMKNVLTKMGLSTPFNENANFTGITSTEEIWVDDIIQKVFIDVNEKGTEAAAAVILSISGCGSLKEYQEEVIVKADHPFLYVILNKEKILFCGVYQ</sequence>
<name>A0A0N5CH52_STREA</name>
<accession>A0A0N5CH52</accession>
<dbReference type="STRING" id="174720.A0A0N5CH52"/>
<dbReference type="PANTHER" id="PTHR11461:SF211">
    <property type="entry name" value="GH10112P-RELATED"/>
    <property type="match status" value="1"/>
</dbReference>
<evidence type="ECO:0000313" key="5">
    <source>
        <dbReference type="WBParaSite" id="SPAL_0001717400.1"/>
    </source>
</evidence>
<dbReference type="CDD" id="cd00172">
    <property type="entry name" value="serpin"/>
    <property type="match status" value="1"/>
</dbReference>
<protein>
    <submittedName>
        <fullName evidence="5">SERPIN domain-containing protein</fullName>
    </submittedName>
</protein>
<dbReference type="InterPro" id="IPR042178">
    <property type="entry name" value="Serpin_sf_1"/>
</dbReference>
<proteinExistence type="inferred from homology"/>
<feature type="domain" description="Serpin" evidence="3">
    <location>
        <begin position="17"/>
        <end position="372"/>
    </location>
</feature>
<dbReference type="PROSITE" id="PS00284">
    <property type="entry name" value="SERPIN"/>
    <property type="match status" value="1"/>
</dbReference>
<evidence type="ECO:0000256" key="1">
    <source>
        <dbReference type="ARBA" id="ARBA00009500"/>
    </source>
</evidence>